<dbReference type="EMBL" id="GL833125">
    <property type="protein sequence ID" value="EGB09847.1"/>
    <property type="molecule type" value="Genomic_DNA"/>
</dbReference>
<evidence type="ECO:0000313" key="2">
    <source>
        <dbReference type="EMBL" id="EGB09847.1"/>
    </source>
</evidence>
<feature type="region of interest" description="Disordered" evidence="1">
    <location>
        <begin position="193"/>
        <end position="218"/>
    </location>
</feature>
<protein>
    <submittedName>
        <fullName evidence="2">Uncharacterized protein</fullName>
    </submittedName>
</protein>
<evidence type="ECO:0000256" key="1">
    <source>
        <dbReference type="SAM" id="MobiDB-lite"/>
    </source>
</evidence>
<organism evidence="3">
    <name type="scientific">Aureococcus anophagefferens</name>
    <name type="common">Harmful bloom alga</name>
    <dbReference type="NCBI Taxonomy" id="44056"/>
    <lineage>
        <taxon>Eukaryota</taxon>
        <taxon>Sar</taxon>
        <taxon>Stramenopiles</taxon>
        <taxon>Ochrophyta</taxon>
        <taxon>Pelagophyceae</taxon>
        <taxon>Pelagomonadales</taxon>
        <taxon>Pelagomonadaceae</taxon>
        <taxon>Aureococcus</taxon>
    </lineage>
</organism>
<sequence length="218" mass="23544">MESAEILGEPKEVRADLLELGEGNDYATCRRVVEKVLGRRFHGALPLHPSYVPARCPADAMPQSGCYVKRKRWTDTLHLGYEPGVYLLVGENPNTSAPGAAAPASVPPSEWCDTSDLAPSEWRNASGLQPAPYGFEKKNCASEYVICDERGAAYYAVRGVCFFRTEDEALANWNAGLPLVQVLQISPKEARLVAAPRGGAPPSPSPPPSLPPLARDES</sequence>
<gene>
    <name evidence="2" type="ORF">AURANDRAFT_63053</name>
</gene>
<proteinExistence type="predicted"/>
<reference evidence="2 3" key="1">
    <citation type="journal article" date="2011" name="Proc. Natl. Acad. Sci. U.S.A.">
        <title>Niche of harmful alga Aureococcus anophagefferens revealed through ecogenomics.</title>
        <authorList>
            <person name="Gobler C.J."/>
            <person name="Berry D.L."/>
            <person name="Dyhrman S.T."/>
            <person name="Wilhelm S.W."/>
            <person name="Salamov A."/>
            <person name="Lobanov A.V."/>
            <person name="Zhang Y."/>
            <person name="Collier J.L."/>
            <person name="Wurch L.L."/>
            <person name="Kustka A.B."/>
            <person name="Dill B.D."/>
            <person name="Shah M."/>
            <person name="VerBerkmoes N.C."/>
            <person name="Kuo A."/>
            <person name="Terry A."/>
            <person name="Pangilinan J."/>
            <person name="Lindquist E.A."/>
            <person name="Lucas S."/>
            <person name="Paulsen I.T."/>
            <person name="Hattenrath-Lehmann T.K."/>
            <person name="Talmage S.C."/>
            <person name="Walker E.A."/>
            <person name="Koch F."/>
            <person name="Burson A.M."/>
            <person name="Marcoval M.A."/>
            <person name="Tang Y.Z."/>
            <person name="Lecleir G.R."/>
            <person name="Coyne K.J."/>
            <person name="Berg G.M."/>
            <person name="Bertrand E.M."/>
            <person name="Saito M.A."/>
            <person name="Gladyshev V.N."/>
            <person name="Grigoriev I.V."/>
        </authorList>
    </citation>
    <scope>NUCLEOTIDE SEQUENCE [LARGE SCALE GENOMIC DNA]</scope>
    <source>
        <strain evidence="3">CCMP 1984</strain>
    </source>
</reference>
<evidence type="ECO:0000313" key="3">
    <source>
        <dbReference type="Proteomes" id="UP000002729"/>
    </source>
</evidence>
<keyword evidence="3" id="KW-1185">Reference proteome</keyword>
<dbReference type="GeneID" id="20224163"/>
<dbReference type="InParanoid" id="F0Y582"/>
<name>F0Y582_AURAN</name>
<dbReference type="KEGG" id="aaf:AURANDRAFT_63053"/>
<dbReference type="Proteomes" id="UP000002729">
    <property type="component" value="Unassembled WGS sequence"/>
</dbReference>
<feature type="compositionally biased region" description="Pro residues" evidence="1">
    <location>
        <begin position="199"/>
        <end position="211"/>
    </location>
</feature>
<accession>F0Y582</accession>
<dbReference type="AlphaFoldDB" id="F0Y582"/>
<dbReference type="RefSeq" id="XP_009035878.1">
    <property type="nucleotide sequence ID" value="XM_009037630.1"/>
</dbReference>